<accession>B8GUH8</accession>
<dbReference type="Proteomes" id="UP000002383">
    <property type="component" value="Chromosome"/>
</dbReference>
<dbReference type="STRING" id="396588.Tgr7_2218"/>
<evidence type="ECO:0000313" key="2">
    <source>
        <dbReference type="EMBL" id="ACL73298.1"/>
    </source>
</evidence>
<dbReference type="SUPFAM" id="SSF52821">
    <property type="entry name" value="Rhodanese/Cell cycle control phosphatase"/>
    <property type="match status" value="1"/>
</dbReference>
<proteinExistence type="predicted"/>
<dbReference type="EMBL" id="CP001339">
    <property type="protein sequence ID" value="ACL73298.1"/>
    <property type="molecule type" value="Genomic_DNA"/>
</dbReference>
<reference evidence="2 3" key="1">
    <citation type="journal article" date="2011" name="Stand. Genomic Sci.">
        <title>Complete genome sequence of 'Thioalkalivibrio sulfidophilus' HL-EbGr7.</title>
        <authorList>
            <person name="Muyzer G."/>
            <person name="Sorokin D.Y."/>
            <person name="Mavromatis K."/>
            <person name="Lapidus A."/>
            <person name="Clum A."/>
            <person name="Ivanova N."/>
            <person name="Pati A."/>
            <person name="d'Haeseleer P."/>
            <person name="Woyke T."/>
            <person name="Kyrpides N.C."/>
        </authorList>
    </citation>
    <scope>NUCLEOTIDE SEQUENCE [LARGE SCALE GENOMIC DNA]</scope>
    <source>
        <strain evidence="2 3">HL-EbGR7</strain>
    </source>
</reference>
<sequence>MYGFKEIDTATLRQWQDTGHGFRLLDVRTPAETARGVIPGAEALPLHLLPLRVQELGGDTPLVIYCQSGARSAQACAFLAQHGLDEVYNLRGGIMGWAGSGLPVANLDESPAMAAGIS</sequence>
<gene>
    <name evidence="2" type="ordered locus">Tgr7_2218</name>
</gene>
<dbReference type="AlphaFoldDB" id="B8GUH8"/>
<dbReference type="Pfam" id="PF00581">
    <property type="entry name" value="Rhodanese"/>
    <property type="match status" value="1"/>
</dbReference>
<dbReference type="PANTHER" id="PTHR43031:SF17">
    <property type="entry name" value="SULFURTRANSFERASE YTWF-RELATED"/>
    <property type="match status" value="1"/>
</dbReference>
<dbReference type="SMART" id="SM00450">
    <property type="entry name" value="RHOD"/>
    <property type="match status" value="1"/>
</dbReference>
<dbReference type="InterPro" id="IPR001763">
    <property type="entry name" value="Rhodanese-like_dom"/>
</dbReference>
<protein>
    <submittedName>
        <fullName evidence="2">Rhodanese domain protein</fullName>
    </submittedName>
</protein>
<dbReference type="RefSeq" id="WP_012638776.1">
    <property type="nucleotide sequence ID" value="NC_011901.1"/>
</dbReference>
<keyword evidence="3" id="KW-1185">Reference proteome</keyword>
<dbReference type="HOGENOM" id="CLU_089574_13_0_6"/>
<dbReference type="PROSITE" id="PS50206">
    <property type="entry name" value="RHODANESE_3"/>
    <property type="match status" value="1"/>
</dbReference>
<dbReference type="PANTHER" id="PTHR43031">
    <property type="entry name" value="FAD-DEPENDENT OXIDOREDUCTASE"/>
    <property type="match status" value="1"/>
</dbReference>
<dbReference type="CDD" id="cd00158">
    <property type="entry name" value="RHOD"/>
    <property type="match status" value="1"/>
</dbReference>
<dbReference type="Gene3D" id="3.40.250.10">
    <property type="entry name" value="Rhodanese-like domain"/>
    <property type="match status" value="1"/>
</dbReference>
<evidence type="ECO:0000259" key="1">
    <source>
        <dbReference type="PROSITE" id="PS50206"/>
    </source>
</evidence>
<evidence type="ECO:0000313" key="3">
    <source>
        <dbReference type="Proteomes" id="UP000002383"/>
    </source>
</evidence>
<name>B8GUH8_THISH</name>
<dbReference type="KEGG" id="tgr:Tgr7_2218"/>
<organism evidence="2 3">
    <name type="scientific">Thioalkalivibrio sulfidiphilus (strain HL-EbGR7)</name>
    <dbReference type="NCBI Taxonomy" id="396588"/>
    <lineage>
        <taxon>Bacteria</taxon>
        <taxon>Pseudomonadati</taxon>
        <taxon>Pseudomonadota</taxon>
        <taxon>Gammaproteobacteria</taxon>
        <taxon>Chromatiales</taxon>
        <taxon>Ectothiorhodospiraceae</taxon>
        <taxon>Thioalkalivibrio</taxon>
    </lineage>
</organism>
<dbReference type="InterPro" id="IPR050229">
    <property type="entry name" value="GlpE_sulfurtransferase"/>
</dbReference>
<dbReference type="InterPro" id="IPR036873">
    <property type="entry name" value="Rhodanese-like_dom_sf"/>
</dbReference>
<feature type="domain" description="Rhodanese" evidence="1">
    <location>
        <begin position="18"/>
        <end position="106"/>
    </location>
</feature>
<dbReference type="eggNOG" id="COG0607">
    <property type="taxonomic scope" value="Bacteria"/>
</dbReference>
<dbReference type="OrthoDB" id="9811849at2"/>